<keyword evidence="3" id="KW-0677">Repeat</keyword>
<evidence type="ECO:0000256" key="2">
    <source>
        <dbReference type="ARBA" id="ARBA00022692"/>
    </source>
</evidence>
<dbReference type="SMART" id="SM00248">
    <property type="entry name" value="ANK"/>
    <property type="match status" value="7"/>
</dbReference>
<evidence type="ECO:0000313" key="12">
    <source>
        <dbReference type="Proteomes" id="UP000694240"/>
    </source>
</evidence>
<feature type="region of interest" description="Disordered" evidence="8">
    <location>
        <begin position="1"/>
        <end position="25"/>
    </location>
</feature>
<dbReference type="InterPro" id="IPR026961">
    <property type="entry name" value="PGG_dom"/>
</dbReference>
<accession>A0A8T1Z347</accession>
<dbReference type="InterPro" id="IPR002110">
    <property type="entry name" value="Ankyrin_rpt"/>
</dbReference>
<evidence type="ECO:0000256" key="6">
    <source>
        <dbReference type="ARBA" id="ARBA00023136"/>
    </source>
</evidence>
<keyword evidence="4 9" id="KW-1133">Transmembrane helix</keyword>
<feature type="transmembrane region" description="Helical" evidence="9">
    <location>
        <begin position="562"/>
        <end position="587"/>
    </location>
</feature>
<dbReference type="Pfam" id="PF13962">
    <property type="entry name" value="PGG"/>
    <property type="match status" value="1"/>
</dbReference>
<name>A0A8T1Z347_9BRAS</name>
<comment type="caution">
    <text evidence="11">The sequence shown here is derived from an EMBL/GenBank/DDBJ whole genome shotgun (WGS) entry which is preliminary data.</text>
</comment>
<evidence type="ECO:0000256" key="8">
    <source>
        <dbReference type="SAM" id="MobiDB-lite"/>
    </source>
</evidence>
<evidence type="ECO:0000256" key="3">
    <source>
        <dbReference type="ARBA" id="ARBA00022737"/>
    </source>
</evidence>
<organism evidence="11 12">
    <name type="scientific">Arabidopsis thaliana x Arabidopsis arenosa</name>
    <dbReference type="NCBI Taxonomy" id="1240361"/>
    <lineage>
        <taxon>Eukaryota</taxon>
        <taxon>Viridiplantae</taxon>
        <taxon>Streptophyta</taxon>
        <taxon>Embryophyta</taxon>
        <taxon>Tracheophyta</taxon>
        <taxon>Spermatophyta</taxon>
        <taxon>Magnoliopsida</taxon>
        <taxon>eudicotyledons</taxon>
        <taxon>Gunneridae</taxon>
        <taxon>Pentapetalae</taxon>
        <taxon>rosids</taxon>
        <taxon>malvids</taxon>
        <taxon>Brassicales</taxon>
        <taxon>Brassicaceae</taxon>
        <taxon>Camelineae</taxon>
        <taxon>Arabidopsis</taxon>
    </lineage>
</organism>
<keyword evidence="12" id="KW-1185">Reference proteome</keyword>
<dbReference type="AlphaFoldDB" id="A0A8T1Z347"/>
<dbReference type="PROSITE" id="PS50297">
    <property type="entry name" value="ANK_REP_REGION"/>
    <property type="match status" value="1"/>
</dbReference>
<keyword evidence="6 9" id="KW-0472">Membrane</keyword>
<evidence type="ECO:0000256" key="1">
    <source>
        <dbReference type="ARBA" id="ARBA00004141"/>
    </source>
</evidence>
<dbReference type="PROSITE" id="PS50088">
    <property type="entry name" value="ANK_REPEAT"/>
    <property type="match status" value="1"/>
</dbReference>
<protein>
    <submittedName>
        <fullName evidence="11">Ankyrin repeat</fullName>
    </submittedName>
</protein>
<evidence type="ECO:0000256" key="4">
    <source>
        <dbReference type="ARBA" id="ARBA00022989"/>
    </source>
</evidence>
<keyword evidence="5 7" id="KW-0040">ANK repeat</keyword>
<evidence type="ECO:0000256" key="9">
    <source>
        <dbReference type="SAM" id="Phobius"/>
    </source>
</evidence>
<feature type="domain" description="PGG" evidence="10">
    <location>
        <begin position="479"/>
        <end position="586"/>
    </location>
</feature>
<dbReference type="PANTHER" id="PTHR24186">
    <property type="entry name" value="PROTEIN PHOSPHATASE 1 REGULATORY SUBUNIT"/>
    <property type="match status" value="1"/>
</dbReference>
<evidence type="ECO:0000256" key="7">
    <source>
        <dbReference type="PROSITE-ProRule" id="PRU00023"/>
    </source>
</evidence>
<feature type="transmembrane region" description="Helical" evidence="9">
    <location>
        <begin position="619"/>
        <end position="639"/>
    </location>
</feature>
<keyword evidence="2 9" id="KW-0812">Transmembrane</keyword>
<evidence type="ECO:0000259" key="10">
    <source>
        <dbReference type="Pfam" id="PF13962"/>
    </source>
</evidence>
<reference evidence="11 12" key="1">
    <citation type="submission" date="2020-12" db="EMBL/GenBank/DDBJ databases">
        <title>Concerted genomic and epigenomic changes stabilize Arabidopsis allopolyploids.</title>
        <authorList>
            <person name="Chen Z."/>
        </authorList>
    </citation>
    <scope>NUCLEOTIDE SEQUENCE [LARGE SCALE GENOMIC DNA]</scope>
    <source>
        <strain evidence="11">Allo738</strain>
        <tissue evidence="11">Leaf</tissue>
    </source>
</reference>
<feature type="transmembrane region" description="Helical" evidence="9">
    <location>
        <begin position="526"/>
        <end position="550"/>
    </location>
</feature>
<dbReference type="PANTHER" id="PTHR24186:SF46">
    <property type="entry name" value="PROTEIN ACCELERATED CELL DEATH 6-LIKE"/>
    <property type="match status" value="1"/>
</dbReference>
<dbReference type="EMBL" id="JAEFBK010000011">
    <property type="protein sequence ID" value="KAG7553094.1"/>
    <property type="molecule type" value="Genomic_DNA"/>
</dbReference>
<feature type="transmembrane region" description="Helical" evidence="9">
    <location>
        <begin position="594"/>
        <end position="613"/>
    </location>
</feature>
<comment type="subcellular location">
    <subcellularLocation>
        <location evidence="1">Membrane</location>
        <topology evidence="1">Multi-pass membrane protein</topology>
    </subcellularLocation>
</comment>
<gene>
    <name evidence="11" type="ORF">ISN45_Aa06g036580</name>
</gene>
<feature type="repeat" description="ANK" evidence="7">
    <location>
        <begin position="163"/>
        <end position="185"/>
    </location>
</feature>
<evidence type="ECO:0000256" key="5">
    <source>
        <dbReference type="ARBA" id="ARBA00023043"/>
    </source>
</evidence>
<dbReference type="Proteomes" id="UP000694240">
    <property type="component" value="Chromosome 11"/>
</dbReference>
<evidence type="ECO:0000313" key="11">
    <source>
        <dbReference type="EMBL" id="KAG7553094.1"/>
    </source>
</evidence>
<dbReference type="Pfam" id="PF12796">
    <property type="entry name" value="Ank_2"/>
    <property type="match status" value="2"/>
</dbReference>
<dbReference type="GO" id="GO:0005886">
    <property type="term" value="C:plasma membrane"/>
    <property type="evidence" value="ECO:0007669"/>
    <property type="project" value="TreeGrafter"/>
</dbReference>
<feature type="transmembrane region" description="Helical" evidence="9">
    <location>
        <begin position="482"/>
        <end position="505"/>
    </location>
</feature>
<sequence length="691" mass="76547">MDSSEAGLDGIETQRSTGVSHDQSKQRYDSPINLITRRILRVFHALGFLQVEGEAATPPTGDTENVPEFFTNIRLSDLFVLPSEYVPMSPEIVSAVSAGEKEWLDVLRRYELDSRYQLPLHVAARAGHLVVVKVLVATITFVTARMSDEEREGLNPYVRKDVNGDTPLHLALRDNNVKTATFLVNTDHRASFLANKDGISPLYMALEAGKVSLVKAMLKTTKNDGLEGRDSNLNSHLEGRKYFVHAALKARNKDILDVILKECPTLDDELDEEGRTCVSFGASIGFLNGVRYLLRRSTKNVYVCNNDGSFPIHIAVEKRHIEVVNEICRRCPNSIYLLNKKSQNILHIASKSGKVPYSFLCHFARTELMEKQDVDGNAPLHLAAINCRPRAIFHLLNDCKPKCKLTRNNSGLTALDIAESNQQPNYIFMERVTLMVLLFYFPSKDSSMNSVSPYLPLILEILIEKKITRRSDPPAGDKSKDYASTLLVVAALVATVTFAAGFTIPGGFNSSGSNLGRATLASDRKLVFFMVFNILAMQSSIVTIATLIWAQLGDPTLVHRSLIVAFPSLFFALLCMPVAFYCGVLVAFSHVKGLVIFLNVTSAIFLFLMLFVLGPHVFLQIPGIPAVFGGYFVFFILLVDEDSNAKASPAVLESDSDLVDSMDEGEKTPLAFAASIAYANQICKFYTRFLH</sequence>
<proteinExistence type="predicted"/>